<sequence>MTITFDKQEIFTADNIQFALKSFELEKQGVGKEYQPFNWDDKKIDLFEKTIRDAVEAEGKYAVYHLEDFFDYFLLSVEEALQHSHELIRAFTMLDKRLSKRRFSTLDINNEHKLVQQFYEIRKQSWESNA</sequence>
<evidence type="ECO:0000313" key="2">
    <source>
        <dbReference type="Proteomes" id="UP000229523"/>
    </source>
</evidence>
<keyword evidence="2" id="KW-1185">Reference proteome</keyword>
<dbReference type="Proteomes" id="UP000229523">
    <property type="component" value="Unassembled WGS sequence"/>
</dbReference>
<evidence type="ECO:0000313" key="1">
    <source>
        <dbReference type="EMBL" id="RAI81130.1"/>
    </source>
</evidence>
<dbReference type="EMBL" id="MJBI02000002">
    <property type="protein sequence ID" value="RAI81130.1"/>
    <property type="molecule type" value="Genomic_DNA"/>
</dbReference>
<accession>A0A395GAV6</accession>
<name>A0A395GAV6_9STAP</name>
<comment type="caution">
    <text evidence="1">The sequence shown here is derived from an EMBL/GenBank/DDBJ whole genome shotgun (WGS) entry which is preliminary data.</text>
</comment>
<dbReference type="Pfam" id="PF25753">
    <property type="entry name" value="SF0329"/>
    <property type="match status" value="1"/>
</dbReference>
<dbReference type="RefSeq" id="WP_099579336.1">
    <property type="nucleotide sequence ID" value="NZ_MJBI02000002.1"/>
</dbReference>
<dbReference type="AlphaFoldDB" id="A0A395GAV6"/>
<dbReference type="InterPro" id="IPR057955">
    <property type="entry name" value="SF0329-like"/>
</dbReference>
<reference evidence="1 2" key="1">
    <citation type="journal article" date="2018" name="Front. Microbiol.">
        <title>Description and Comparative Genomics of Macrococcus caseolyticus subsp. hominis subsp. nov., Macrococcus goetzii sp. nov., Macrococcus epidermidis sp. nov., and Macrococcus bohemicus sp. nov., Novel Macrococci From Human Clinical Material With Virulence Potential and Suspected Uptake of Foreign DNA by Natural Transformation.</title>
        <authorList>
            <person name="Maslanova I."/>
            <person name="Wertheimer Z."/>
            <person name="Sedlacek I."/>
            <person name="Svec P."/>
            <person name="Indrakova A."/>
            <person name="Kovarovic V."/>
            <person name="Schumann P."/>
            <person name="Sproer C."/>
            <person name="Kralova S."/>
            <person name="Sedo O."/>
            <person name="Kristofova L."/>
            <person name="Vrbovska V."/>
            <person name="Fuzik T."/>
            <person name="Petras P."/>
            <person name="Zdrahal Z."/>
            <person name="Ruzickova V."/>
            <person name="Doskar J."/>
            <person name="Pantucek R."/>
        </authorList>
    </citation>
    <scope>NUCLEOTIDE SEQUENCE [LARGE SCALE GENOMIC DNA]</scope>
    <source>
        <strain evidence="1 2">CCM 4927</strain>
    </source>
</reference>
<organism evidence="1 2">
    <name type="scientific">Macrococcoides goetzii</name>
    <dbReference type="NCBI Taxonomy" id="1891097"/>
    <lineage>
        <taxon>Bacteria</taxon>
        <taxon>Bacillati</taxon>
        <taxon>Bacillota</taxon>
        <taxon>Bacilli</taxon>
        <taxon>Bacillales</taxon>
        <taxon>Staphylococcaceae</taxon>
        <taxon>Macrococcoides</taxon>
    </lineage>
</organism>
<gene>
    <name evidence="1" type="ORF">BFS35_006075</name>
</gene>
<protein>
    <submittedName>
        <fullName evidence="1">Uncharacterized protein</fullName>
    </submittedName>
</protein>
<proteinExistence type="predicted"/>